<evidence type="ECO:0000256" key="1">
    <source>
        <dbReference type="SAM" id="MobiDB-lite"/>
    </source>
</evidence>
<feature type="compositionally biased region" description="Basic residues" evidence="1">
    <location>
        <begin position="156"/>
        <end position="176"/>
    </location>
</feature>
<keyword evidence="4" id="KW-1185">Reference proteome</keyword>
<comment type="caution">
    <text evidence="3">The sequence shown here is derived from an EMBL/GenBank/DDBJ whole genome shotgun (WGS) entry which is preliminary data.</text>
</comment>
<protein>
    <submittedName>
        <fullName evidence="3">Uncharacterized protein</fullName>
    </submittedName>
</protein>
<reference evidence="3" key="1">
    <citation type="submission" date="2023-10" db="EMBL/GenBank/DDBJ databases">
        <authorList>
            <person name="Chen Y."/>
            <person name="Shah S."/>
            <person name="Dougan E. K."/>
            <person name="Thang M."/>
            <person name="Chan C."/>
        </authorList>
    </citation>
    <scope>NUCLEOTIDE SEQUENCE [LARGE SCALE GENOMIC DNA]</scope>
</reference>
<proteinExistence type="predicted"/>
<feature type="region of interest" description="Disordered" evidence="1">
    <location>
        <begin position="150"/>
        <end position="176"/>
    </location>
</feature>
<keyword evidence="2" id="KW-0812">Transmembrane</keyword>
<feature type="transmembrane region" description="Helical" evidence="2">
    <location>
        <begin position="35"/>
        <end position="53"/>
    </location>
</feature>
<name>A0ABN9RTQ1_9DINO</name>
<sequence length="176" mass="18581">MGGSPARVLPGGEISPPTARPLLEGMGERFTCPRLVFLLGVILLFVILLWSRFGSRRSSSLVATAAAPLAKKVRMSAAMGIQVYYSADTKQLMPTVTAADVATAAPMAPEQVAEFFPHGVPDGFLPMICGTYTATAPVPEMKEPVAAVAVADGAKKEKKKKSSKKVKTSKKKKGCC</sequence>
<dbReference type="Proteomes" id="UP001189429">
    <property type="component" value="Unassembled WGS sequence"/>
</dbReference>
<evidence type="ECO:0000313" key="3">
    <source>
        <dbReference type="EMBL" id="CAK0822085.1"/>
    </source>
</evidence>
<dbReference type="EMBL" id="CAUYUJ010007825">
    <property type="protein sequence ID" value="CAK0822085.1"/>
    <property type="molecule type" value="Genomic_DNA"/>
</dbReference>
<evidence type="ECO:0000313" key="4">
    <source>
        <dbReference type="Proteomes" id="UP001189429"/>
    </source>
</evidence>
<accession>A0ABN9RTQ1</accession>
<evidence type="ECO:0000256" key="2">
    <source>
        <dbReference type="SAM" id="Phobius"/>
    </source>
</evidence>
<keyword evidence="2" id="KW-0472">Membrane</keyword>
<organism evidence="3 4">
    <name type="scientific">Prorocentrum cordatum</name>
    <dbReference type="NCBI Taxonomy" id="2364126"/>
    <lineage>
        <taxon>Eukaryota</taxon>
        <taxon>Sar</taxon>
        <taxon>Alveolata</taxon>
        <taxon>Dinophyceae</taxon>
        <taxon>Prorocentrales</taxon>
        <taxon>Prorocentraceae</taxon>
        <taxon>Prorocentrum</taxon>
    </lineage>
</organism>
<keyword evidence="2" id="KW-1133">Transmembrane helix</keyword>
<gene>
    <name evidence="3" type="ORF">PCOR1329_LOCUS23190</name>
</gene>